<evidence type="ECO:0000256" key="6">
    <source>
        <dbReference type="SAM" id="SignalP"/>
    </source>
</evidence>
<dbReference type="GO" id="GO:0060320">
    <property type="term" value="P:rejection of self pollen"/>
    <property type="evidence" value="ECO:0007669"/>
    <property type="project" value="UniProtKB-KW"/>
</dbReference>
<dbReference type="Pfam" id="PF05938">
    <property type="entry name" value="Self-incomp_S1"/>
    <property type="match status" value="1"/>
</dbReference>
<evidence type="ECO:0000256" key="1">
    <source>
        <dbReference type="ARBA" id="ARBA00004613"/>
    </source>
</evidence>
<keyword evidence="4" id="KW-0964">Secreted</keyword>
<feature type="chain" id="PRO_5036484887" evidence="6">
    <location>
        <begin position="21"/>
        <end position="143"/>
    </location>
</feature>
<dbReference type="OMA" id="LIVIAMH"/>
<evidence type="ECO:0000256" key="3">
    <source>
        <dbReference type="ARBA" id="ARBA00022471"/>
    </source>
</evidence>
<sequence>MNQIIVLLIVIAMHFGLNESCPDHRVVITNQLGKGRALQYRCTGSHDGSNTGIRTLAKFNQSYQFLFRDWPTSWTDEQNRSRFVCDLSWGPQNENRADNIEVYRAAMNRRCGLLRQYIAREDGFYYRSAYNVPVGWVRGWTKK</sequence>
<name>V4P6E0_EUTSA</name>
<comment type="subcellular location">
    <subcellularLocation>
        <location evidence="1">Secreted</location>
    </subcellularLocation>
</comment>
<comment type="similarity">
    <text evidence="2">Belongs to the plant self-incompatibility (S1) protein family.</text>
</comment>
<accession>V4P6E0</accession>
<evidence type="ECO:0000313" key="7">
    <source>
        <dbReference type="EMBL" id="ESQ55106.1"/>
    </source>
</evidence>
<evidence type="ECO:0000256" key="4">
    <source>
        <dbReference type="ARBA" id="ARBA00022525"/>
    </source>
</evidence>
<keyword evidence="8" id="KW-1185">Reference proteome</keyword>
<dbReference type="Gramene" id="ESQ55106">
    <property type="protein sequence ID" value="ESQ55106"/>
    <property type="gene ID" value="EUTSA_v10026508mg"/>
</dbReference>
<protein>
    <submittedName>
        <fullName evidence="7">Uncharacterized protein</fullName>
    </submittedName>
</protein>
<dbReference type="KEGG" id="eus:EUTSA_v10026508mg"/>
<dbReference type="EMBL" id="KI517384">
    <property type="protein sequence ID" value="ESQ55106.1"/>
    <property type="molecule type" value="Genomic_DNA"/>
</dbReference>
<dbReference type="GO" id="GO:0005576">
    <property type="term" value="C:extracellular region"/>
    <property type="evidence" value="ECO:0007669"/>
    <property type="project" value="UniProtKB-SubCell"/>
</dbReference>
<proteinExistence type="inferred from homology"/>
<reference evidence="7 8" key="1">
    <citation type="journal article" date="2013" name="Front. Plant Sci.">
        <title>The Reference Genome of the Halophytic Plant Eutrema salsugineum.</title>
        <authorList>
            <person name="Yang R."/>
            <person name="Jarvis D.E."/>
            <person name="Chen H."/>
            <person name="Beilstein M.A."/>
            <person name="Grimwood J."/>
            <person name="Jenkins J."/>
            <person name="Shu S."/>
            <person name="Prochnik S."/>
            <person name="Xin M."/>
            <person name="Ma C."/>
            <person name="Schmutz J."/>
            <person name="Wing R.A."/>
            <person name="Mitchell-Olds T."/>
            <person name="Schumaker K.S."/>
            <person name="Wang X."/>
        </authorList>
    </citation>
    <scope>NUCLEOTIDE SEQUENCE [LARGE SCALE GENOMIC DNA]</scope>
</reference>
<organism evidence="7 8">
    <name type="scientific">Eutrema salsugineum</name>
    <name type="common">Saltwater cress</name>
    <name type="synonym">Sisymbrium salsugineum</name>
    <dbReference type="NCBI Taxonomy" id="72664"/>
    <lineage>
        <taxon>Eukaryota</taxon>
        <taxon>Viridiplantae</taxon>
        <taxon>Streptophyta</taxon>
        <taxon>Embryophyta</taxon>
        <taxon>Tracheophyta</taxon>
        <taxon>Spermatophyta</taxon>
        <taxon>Magnoliopsida</taxon>
        <taxon>eudicotyledons</taxon>
        <taxon>Gunneridae</taxon>
        <taxon>Pentapetalae</taxon>
        <taxon>rosids</taxon>
        <taxon>malvids</taxon>
        <taxon>Brassicales</taxon>
        <taxon>Brassicaceae</taxon>
        <taxon>Eutremeae</taxon>
        <taxon>Eutrema</taxon>
    </lineage>
</organism>
<evidence type="ECO:0000256" key="2">
    <source>
        <dbReference type="ARBA" id="ARBA00005581"/>
    </source>
</evidence>
<gene>
    <name evidence="7" type="ORF">EUTSA_v10026508mg</name>
</gene>
<dbReference type="InterPro" id="IPR010264">
    <property type="entry name" value="Self-incomp_S1"/>
</dbReference>
<dbReference type="AlphaFoldDB" id="V4P6E0"/>
<feature type="signal peptide" evidence="6">
    <location>
        <begin position="1"/>
        <end position="20"/>
    </location>
</feature>
<keyword evidence="5 6" id="KW-0732">Signal</keyword>
<evidence type="ECO:0000256" key="5">
    <source>
        <dbReference type="ARBA" id="ARBA00022729"/>
    </source>
</evidence>
<dbReference type="Proteomes" id="UP000030689">
    <property type="component" value="Unassembled WGS sequence"/>
</dbReference>
<evidence type="ECO:0000313" key="8">
    <source>
        <dbReference type="Proteomes" id="UP000030689"/>
    </source>
</evidence>
<keyword evidence="3" id="KW-0713">Self-incompatibility</keyword>